<accession>A0A0C3ASX0</accession>
<proteinExistence type="predicted"/>
<dbReference type="EMBL" id="KN822010">
    <property type="protein sequence ID" value="KIM68047.1"/>
    <property type="molecule type" value="Genomic_DNA"/>
</dbReference>
<evidence type="ECO:0000313" key="2">
    <source>
        <dbReference type="Proteomes" id="UP000053989"/>
    </source>
</evidence>
<dbReference type="InParanoid" id="A0A0C3ASX0"/>
<dbReference type="AlphaFoldDB" id="A0A0C3ASX0"/>
<reference evidence="1 2" key="1">
    <citation type="submission" date="2014-04" db="EMBL/GenBank/DDBJ databases">
        <authorList>
            <consortium name="DOE Joint Genome Institute"/>
            <person name="Kuo A."/>
            <person name="Kohler A."/>
            <person name="Nagy L.G."/>
            <person name="Floudas D."/>
            <person name="Copeland A."/>
            <person name="Barry K.W."/>
            <person name="Cichocki N."/>
            <person name="Veneault-Fourrey C."/>
            <person name="LaButti K."/>
            <person name="Lindquist E.A."/>
            <person name="Lipzen A."/>
            <person name="Lundell T."/>
            <person name="Morin E."/>
            <person name="Murat C."/>
            <person name="Sun H."/>
            <person name="Tunlid A."/>
            <person name="Henrissat B."/>
            <person name="Grigoriev I.V."/>
            <person name="Hibbett D.S."/>
            <person name="Martin F."/>
            <person name="Nordberg H.P."/>
            <person name="Cantor M.N."/>
            <person name="Hua S.X."/>
        </authorList>
    </citation>
    <scope>NUCLEOTIDE SEQUENCE [LARGE SCALE GENOMIC DNA]</scope>
    <source>
        <strain evidence="1 2">Foug A</strain>
    </source>
</reference>
<dbReference type="HOGENOM" id="CLU_1316095_0_0_1"/>
<reference evidence="2" key="2">
    <citation type="submission" date="2015-01" db="EMBL/GenBank/DDBJ databases">
        <title>Evolutionary Origins and Diversification of the Mycorrhizal Mutualists.</title>
        <authorList>
            <consortium name="DOE Joint Genome Institute"/>
            <consortium name="Mycorrhizal Genomics Consortium"/>
            <person name="Kohler A."/>
            <person name="Kuo A."/>
            <person name="Nagy L.G."/>
            <person name="Floudas D."/>
            <person name="Copeland A."/>
            <person name="Barry K.W."/>
            <person name="Cichocki N."/>
            <person name="Veneault-Fourrey C."/>
            <person name="LaButti K."/>
            <person name="Lindquist E.A."/>
            <person name="Lipzen A."/>
            <person name="Lundell T."/>
            <person name="Morin E."/>
            <person name="Murat C."/>
            <person name="Riley R."/>
            <person name="Ohm R."/>
            <person name="Sun H."/>
            <person name="Tunlid A."/>
            <person name="Henrissat B."/>
            <person name="Grigoriev I.V."/>
            <person name="Hibbett D.S."/>
            <person name="Martin F."/>
        </authorList>
    </citation>
    <scope>NUCLEOTIDE SEQUENCE [LARGE SCALE GENOMIC DNA]</scope>
    <source>
        <strain evidence="2">Foug A</strain>
    </source>
</reference>
<protein>
    <submittedName>
        <fullName evidence="1">Uncharacterized protein</fullName>
    </submittedName>
</protein>
<sequence length="209" mass="23890">MRGERRICICIMQGRSGETNNTFDRLDSVRWSRAPGNCSPVMRWHRRPPPSSVPACHVVRVMCRIHTMSTFALPELHESLGRGSKWFHGSAYLPRCCHVLHVIKVDVVLIPVRQIRSVVATNHKLHTTFLRAPRCLLFYYSSIEQGWRNGRHTGTSYTLIPLQHPRRDMSDQSSVLFVARVSGVNQCKNTHDMWLAGMVKEAAPSSLQY</sequence>
<keyword evidence="2" id="KW-1185">Reference proteome</keyword>
<dbReference type="Proteomes" id="UP000053989">
    <property type="component" value="Unassembled WGS sequence"/>
</dbReference>
<name>A0A0C3ASX0_9AGAM</name>
<gene>
    <name evidence="1" type="ORF">SCLCIDRAFT_998853</name>
</gene>
<evidence type="ECO:0000313" key="1">
    <source>
        <dbReference type="EMBL" id="KIM68047.1"/>
    </source>
</evidence>
<organism evidence="1 2">
    <name type="scientific">Scleroderma citrinum Foug A</name>
    <dbReference type="NCBI Taxonomy" id="1036808"/>
    <lineage>
        <taxon>Eukaryota</taxon>
        <taxon>Fungi</taxon>
        <taxon>Dikarya</taxon>
        <taxon>Basidiomycota</taxon>
        <taxon>Agaricomycotina</taxon>
        <taxon>Agaricomycetes</taxon>
        <taxon>Agaricomycetidae</taxon>
        <taxon>Boletales</taxon>
        <taxon>Sclerodermatineae</taxon>
        <taxon>Sclerodermataceae</taxon>
        <taxon>Scleroderma</taxon>
    </lineage>
</organism>